<gene>
    <name evidence="1" type="ORF">CC78DRAFT_537974</name>
</gene>
<reference evidence="2" key="1">
    <citation type="journal article" date="2020" name="Stud. Mycol.">
        <title>101 Dothideomycetes genomes: A test case for predicting lifestyles and emergence of pathogens.</title>
        <authorList>
            <person name="Haridas S."/>
            <person name="Albert R."/>
            <person name="Binder M."/>
            <person name="Bloem J."/>
            <person name="LaButti K."/>
            <person name="Salamov A."/>
            <person name="Andreopoulos B."/>
            <person name="Baker S."/>
            <person name="Barry K."/>
            <person name="Bills G."/>
            <person name="Bluhm B."/>
            <person name="Cannon C."/>
            <person name="Castanera R."/>
            <person name="Culley D."/>
            <person name="Daum C."/>
            <person name="Ezra D."/>
            <person name="Gonzalez J."/>
            <person name="Henrissat B."/>
            <person name="Kuo A."/>
            <person name="Liang C."/>
            <person name="Lipzen A."/>
            <person name="Lutzoni F."/>
            <person name="Magnuson J."/>
            <person name="Mondo S."/>
            <person name="Nolan M."/>
            <person name="Ohm R."/>
            <person name="Pangilinan J."/>
            <person name="Park H.-J."/>
            <person name="Ramirez L."/>
            <person name="Alfaro M."/>
            <person name="Sun H."/>
            <person name="Tritt A."/>
            <person name="Yoshinaga Y."/>
            <person name="Zwiers L.-H."/>
            <person name="Turgeon B."/>
            <person name="Goodwin S."/>
            <person name="Spatafora J."/>
            <person name="Crous P."/>
            <person name="Grigoriev I."/>
        </authorList>
    </citation>
    <scope>NUCLEOTIDE SEQUENCE [LARGE SCALE GENOMIC DNA]</scope>
    <source>
        <strain evidence="2">CBS 304.66</strain>
    </source>
</reference>
<keyword evidence="2" id="KW-1185">Reference proteome</keyword>
<name>A0A9P4MXF4_9PLEO</name>
<protein>
    <submittedName>
        <fullName evidence="1">Uncharacterized protein</fullName>
    </submittedName>
</protein>
<dbReference type="OrthoDB" id="6612291at2759"/>
<sequence>MPALHTRLAQFRIKLPRHRANLRAMINRITAIATHPGGISETSRSISFVKFITLPAPSSTRDLTEFAVHLFS</sequence>
<dbReference type="Proteomes" id="UP000800093">
    <property type="component" value="Unassembled WGS sequence"/>
</dbReference>
<accession>A0A9P4MXF4</accession>
<comment type="caution">
    <text evidence="1">The sequence shown here is derived from an EMBL/GenBank/DDBJ whole genome shotgun (WGS) entry which is preliminary data.</text>
</comment>
<evidence type="ECO:0000313" key="1">
    <source>
        <dbReference type="EMBL" id="KAF2258192.1"/>
    </source>
</evidence>
<evidence type="ECO:0000313" key="2">
    <source>
        <dbReference type="Proteomes" id="UP000800093"/>
    </source>
</evidence>
<proteinExistence type="predicted"/>
<organism evidence="1 2">
    <name type="scientific">Lojkania enalia</name>
    <dbReference type="NCBI Taxonomy" id="147567"/>
    <lineage>
        <taxon>Eukaryota</taxon>
        <taxon>Fungi</taxon>
        <taxon>Dikarya</taxon>
        <taxon>Ascomycota</taxon>
        <taxon>Pezizomycotina</taxon>
        <taxon>Dothideomycetes</taxon>
        <taxon>Pleosporomycetidae</taxon>
        <taxon>Pleosporales</taxon>
        <taxon>Pleosporales incertae sedis</taxon>
        <taxon>Lojkania</taxon>
    </lineage>
</organism>
<dbReference type="EMBL" id="ML986776">
    <property type="protein sequence ID" value="KAF2258192.1"/>
    <property type="molecule type" value="Genomic_DNA"/>
</dbReference>
<dbReference type="AlphaFoldDB" id="A0A9P4MXF4"/>